<reference evidence="6" key="2">
    <citation type="journal article" date="2019" name="IMA Fungus">
        <title>Genome sequencing and comparison of five Tilletia species to identify candidate genes for the detection of regulated species infecting wheat.</title>
        <authorList>
            <person name="Nguyen H.D.T."/>
            <person name="Sultana T."/>
            <person name="Kesanakurti P."/>
            <person name="Hambleton S."/>
        </authorList>
    </citation>
    <scope>NUCLEOTIDE SEQUENCE</scope>
    <source>
        <strain evidence="6">DAOMC 236416</strain>
    </source>
</reference>
<evidence type="ECO:0000256" key="1">
    <source>
        <dbReference type="ARBA" id="ARBA00004173"/>
    </source>
</evidence>
<dbReference type="Gene3D" id="1.10.10.140">
    <property type="entry name" value="Cytochrome c oxidase, subunit VIb"/>
    <property type="match status" value="1"/>
</dbReference>
<evidence type="ECO:0008006" key="8">
    <source>
        <dbReference type="Google" id="ProtNLM"/>
    </source>
</evidence>
<dbReference type="AlphaFoldDB" id="A0A177TGY7"/>
<dbReference type="InterPro" id="IPR036549">
    <property type="entry name" value="CX6/COA6-like_sf"/>
</dbReference>
<keyword evidence="4" id="KW-1015">Disulfide bond</keyword>
<dbReference type="Pfam" id="PF02297">
    <property type="entry name" value="COX6B"/>
    <property type="match status" value="1"/>
</dbReference>
<keyword evidence="7" id="KW-1185">Reference proteome</keyword>
<evidence type="ECO:0000256" key="4">
    <source>
        <dbReference type="ARBA" id="ARBA00023157"/>
    </source>
</evidence>
<comment type="similarity">
    <text evidence="2">Belongs to the cytochrome c oxidase subunit 6B family.</text>
</comment>
<evidence type="ECO:0000313" key="7">
    <source>
        <dbReference type="Proteomes" id="UP000077521"/>
    </source>
</evidence>
<dbReference type="Proteomes" id="UP000077521">
    <property type="component" value="Unassembled WGS sequence"/>
</dbReference>
<accession>A0A177TGY7</accession>
<dbReference type="InterPro" id="IPR048280">
    <property type="entry name" value="COX6B-like"/>
</dbReference>
<feature type="region of interest" description="Disordered" evidence="5">
    <location>
        <begin position="48"/>
        <end position="84"/>
    </location>
</feature>
<dbReference type="InterPro" id="IPR048281">
    <property type="entry name" value="COA6_fun"/>
</dbReference>
<feature type="compositionally biased region" description="Polar residues" evidence="5">
    <location>
        <begin position="114"/>
        <end position="130"/>
    </location>
</feature>
<dbReference type="EMBL" id="LWDF02000158">
    <property type="protein sequence ID" value="KAE8255480.1"/>
    <property type="molecule type" value="Genomic_DNA"/>
</dbReference>
<proteinExistence type="inferred from homology"/>
<evidence type="ECO:0000256" key="2">
    <source>
        <dbReference type="ARBA" id="ARBA00006425"/>
    </source>
</evidence>
<evidence type="ECO:0000256" key="3">
    <source>
        <dbReference type="ARBA" id="ARBA00023128"/>
    </source>
</evidence>
<protein>
    <recommendedName>
        <fullName evidence="8">Cytochrome c oxidase assembly factor 6</fullName>
    </recommendedName>
</protein>
<evidence type="ECO:0000256" key="5">
    <source>
        <dbReference type="SAM" id="MobiDB-lite"/>
    </source>
</evidence>
<feature type="compositionally biased region" description="Low complexity" evidence="5">
    <location>
        <begin position="1"/>
        <end position="16"/>
    </location>
</feature>
<dbReference type="SUPFAM" id="SSF47694">
    <property type="entry name" value="Cytochrome c oxidase subunit h"/>
    <property type="match status" value="1"/>
</dbReference>
<feature type="region of interest" description="Disordered" evidence="5">
    <location>
        <begin position="1"/>
        <end position="27"/>
    </location>
</feature>
<reference evidence="6" key="1">
    <citation type="submission" date="2016-04" db="EMBL/GenBank/DDBJ databases">
        <authorList>
            <person name="Nguyen H.D."/>
            <person name="Samba Siva P."/>
            <person name="Cullis J."/>
            <person name="Levesque C.A."/>
            <person name="Hambleton S."/>
        </authorList>
    </citation>
    <scope>NUCLEOTIDE SEQUENCE</scope>
    <source>
        <strain evidence="6">DAOMC 236416</strain>
    </source>
</reference>
<dbReference type="PANTHER" id="PTHR47677:SF1">
    <property type="entry name" value="CYTOCHROME C OXIDASE ASSEMBLY FACTOR 6"/>
    <property type="match status" value="1"/>
</dbReference>
<feature type="compositionally biased region" description="Basic and acidic residues" evidence="5">
    <location>
        <begin position="66"/>
        <end position="84"/>
    </location>
</feature>
<evidence type="ECO:0000313" key="6">
    <source>
        <dbReference type="EMBL" id="KAE8255480.1"/>
    </source>
</evidence>
<comment type="caution">
    <text evidence="6">The sequence shown here is derived from an EMBL/GenBank/DDBJ whole genome shotgun (WGS) entry which is preliminary data.</text>
</comment>
<dbReference type="GO" id="GO:0005739">
    <property type="term" value="C:mitochondrion"/>
    <property type="evidence" value="ECO:0007669"/>
    <property type="project" value="UniProtKB-SubCell"/>
</dbReference>
<keyword evidence="3" id="KW-0496">Mitochondrion</keyword>
<dbReference type="PANTHER" id="PTHR47677">
    <property type="entry name" value="CYTOCHROME C OXIDASE ASSEMBLY FACTOR 6"/>
    <property type="match status" value="1"/>
</dbReference>
<feature type="region of interest" description="Disordered" evidence="5">
    <location>
        <begin position="109"/>
        <end position="130"/>
    </location>
</feature>
<gene>
    <name evidence="6" type="ORF">A4X13_0g3027</name>
</gene>
<sequence length="130" mass="14121">MGLFGSSSSSSSSSSSTIPEAPTRAERQKCWTHRDAYFSCLASHNIAIPPGTDMSDGRGPPSLTPKEAEKARAEDPCKKERDGFEGSCARSWADYFRKRRVLEERQKLMYAQGTPAQATSTGSAAKSPSR</sequence>
<name>A0A177TGY7_9BASI</name>
<comment type="subcellular location">
    <subcellularLocation>
        <location evidence="1">Mitochondrion</location>
    </subcellularLocation>
</comment>
<organism evidence="6 7">
    <name type="scientific">Tilletia indica</name>
    <dbReference type="NCBI Taxonomy" id="43049"/>
    <lineage>
        <taxon>Eukaryota</taxon>
        <taxon>Fungi</taxon>
        <taxon>Dikarya</taxon>
        <taxon>Basidiomycota</taxon>
        <taxon>Ustilaginomycotina</taxon>
        <taxon>Exobasidiomycetes</taxon>
        <taxon>Tilletiales</taxon>
        <taxon>Tilletiaceae</taxon>
        <taxon>Tilletia</taxon>
    </lineage>
</organism>